<gene>
    <name evidence="3" type="ORF">TRIADDRAFT_57762</name>
</gene>
<dbReference type="KEGG" id="tad:TRIADDRAFT_57762"/>
<feature type="transmembrane region" description="Helical" evidence="2">
    <location>
        <begin position="35"/>
        <end position="61"/>
    </location>
</feature>
<keyword evidence="2" id="KW-0472">Membrane</keyword>
<dbReference type="Proteomes" id="UP000009022">
    <property type="component" value="Unassembled WGS sequence"/>
</dbReference>
<name>B3S0C3_TRIAD</name>
<evidence type="ECO:0000256" key="2">
    <source>
        <dbReference type="SAM" id="Phobius"/>
    </source>
</evidence>
<feature type="transmembrane region" description="Helical" evidence="2">
    <location>
        <begin position="147"/>
        <end position="168"/>
    </location>
</feature>
<sequence>MSSIKPVLNVPVSNTNVIVTPSLISFRKLGIQCDITIALALIQIIVAIIGLSVYCPFGIYILSFNQYFNTFWVAGPMLVLGAVGHFINRRSNHSERDILIQKILSIVCLLCLFGGYVILGITMRILINAETYIKVICEFDQEIKSETLQPVAMAVVIVQICLYLYYLVISSLTKRAFTYRLSVLMATSSQTLTVPSSSNPRQSRSETPQKTLPAH</sequence>
<dbReference type="AlphaFoldDB" id="B3S0C3"/>
<keyword evidence="2" id="KW-0812">Transmembrane</keyword>
<proteinExistence type="predicted"/>
<feature type="region of interest" description="Disordered" evidence="1">
    <location>
        <begin position="192"/>
        <end position="215"/>
    </location>
</feature>
<protein>
    <submittedName>
        <fullName evidence="3">Uncharacterized protein</fullName>
    </submittedName>
</protein>
<dbReference type="RefSeq" id="XP_002113516.1">
    <property type="nucleotide sequence ID" value="XM_002113480.1"/>
</dbReference>
<evidence type="ECO:0000313" key="4">
    <source>
        <dbReference type="Proteomes" id="UP000009022"/>
    </source>
</evidence>
<evidence type="ECO:0000313" key="3">
    <source>
        <dbReference type="EMBL" id="EDV23990.1"/>
    </source>
</evidence>
<keyword evidence="2" id="KW-1133">Transmembrane helix</keyword>
<dbReference type="GeneID" id="6754728"/>
<dbReference type="InParanoid" id="B3S0C3"/>
<dbReference type="CTD" id="6754728"/>
<dbReference type="PhylomeDB" id="B3S0C3"/>
<organism evidence="3 4">
    <name type="scientific">Trichoplax adhaerens</name>
    <name type="common">Trichoplax reptans</name>
    <dbReference type="NCBI Taxonomy" id="10228"/>
    <lineage>
        <taxon>Eukaryota</taxon>
        <taxon>Metazoa</taxon>
        <taxon>Placozoa</taxon>
        <taxon>Uniplacotomia</taxon>
        <taxon>Trichoplacea</taxon>
        <taxon>Trichoplacidae</taxon>
        <taxon>Trichoplax</taxon>
    </lineage>
</organism>
<feature type="transmembrane region" description="Helical" evidence="2">
    <location>
        <begin position="99"/>
        <end position="127"/>
    </location>
</feature>
<reference evidence="3 4" key="1">
    <citation type="journal article" date="2008" name="Nature">
        <title>The Trichoplax genome and the nature of placozoans.</title>
        <authorList>
            <person name="Srivastava M."/>
            <person name="Begovic E."/>
            <person name="Chapman J."/>
            <person name="Putnam N.H."/>
            <person name="Hellsten U."/>
            <person name="Kawashima T."/>
            <person name="Kuo A."/>
            <person name="Mitros T."/>
            <person name="Salamov A."/>
            <person name="Carpenter M.L."/>
            <person name="Signorovitch A.Y."/>
            <person name="Moreno M.A."/>
            <person name="Kamm K."/>
            <person name="Grimwood J."/>
            <person name="Schmutz J."/>
            <person name="Shapiro H."/>
            <person name="Grigoriev I.V."/>
            <person name="Buss L.W."/>
            <person name="Schierwater B."/>
            <person name="Dellaporta S.L."/>
            <person name="Rokhsar D.S."/>
        </authorList>
    </citation>
    <scope>NUCLEOTIDE SEQUENCE [LARGE SCALE GENOMIC DNA]</scope>
    <source>
        <strain evidence="3 4">Grell-BS-1999</strain>
    </source>
</reference>
<evidence type="ECO:0000256" key="1">
    <source>
        <dbReference type="SAM" id="MobiDB-lite"/>
    </source>
</evidence>
<dbReference type="EMBL" id="DS985246">
    <property type="protein sequence ID" value="EDV23990.1"/>
    <property type="molecule type" value="Genomic_DNA"/>
</dbReference>
<keyword evidence="4" id="KW-1185">Reference proteome</keyword>
<accession>B3S0C3</accession>
<feature type="transmembrane region" description="Helical" evidence="2">
    <location>
        <begin position="67"/>
        <end position="87"/>
    </location>
</feature>
<dbReference type="HOGENOM" id="CLU_1284775_0_0_1"/>